<dbReference type="PANTHER" id="PTHR30441:SF8">
    <property type="entry name" value="DUF748 DOMAIN-CONTAINING PROTEIN"/>
    <property type="match status" value="1"/>
</dbReference>
<dbReference type="InterPro" id="IPR052894">
    <property type="entry name" value="AsmA-related"/>
</dbReference>
<dbReference type="RefSeq" id="WP_146536454.1">
    <property type="nucleotide sequence ID" value="NZ_SJPX01000005.1"/>
</dbReference>
<evidence type="ECO:0000313" key="3">
    <source>
        <dbReference type="Proteomes" id="UP000317977"/>
    </source>
</evidence>
<dbReference type="OrthoDB" id="222522at2"/>
<dbReference type="EMBL" id="SJPX01000005">
    <property type="protein sequence ID" value="TWU48029.1"/>
    <property type="molecule type" value="Genomic_DNA"/>
</dbReference>
<name>A0A5C6EL85_9BACT</name>
<evidence type="ECO:0000313" key="2">
    <source>
        <dbReference type="EMBL" id="TWU48029.1"/>
    </source>
</evidence>
<organism evidence="2 3">
    <name type="scientific">Rubripirellula reticaptiva</name>
    <dbReference type="NCBI Taxonomy" id="2528013"/>
    <lineage>
        <taxon>Bacteria</taxon>
        <taxon>Pseudomonadati</taxon>
        <taxon>Planctomycetota</taxon>
        <taxon>Planctomycetia</taxon>
        <taxon>Pirellulales</taxon>
        <taxon>Pirellulaceae</taxon>
        <taxon>Rubripirellula</taxon>
    </lineage>
</organism>
<dbReference type="AlphaFoldDB" id="A0A5C6EL85"/>
<dbReference type="GO" id="GO:0005886">
    <property type="term" value="C:plasma membrane"/>
    <property type="evidence" value="ECO:0007669"/>
    <property type="project" value="TreeGrafter"/>
</dbReference>
<sequence length="1004" mass="107580" precursor="true">MTNCVSRRIPSIGRLPFVACLTWVCLTWACSGVAMAQQAEKPAARVANQPRYWTTEWSLSDIDVGKLANRLELIGIETGLDLSGTVSVEFQVGIPMTSLRDASAYRFDGTLTSPSLEVDGVLLKELRTHVVYRDGVATLQNLNSQIIDRERPEESTGSIEGTATAQLVPRKDLSADVTVTDLAVAPLAELIAKLLGRTDDRLPSDGKFSGNAKFNVPLETASEIATYRLDGKFSGRGLRIANLPPADFDADHVEIEEERLVVDRFTLSTGTSDNTAETIRLLGNASLPLSKDGGDFHFAIDGDDVPIGNVVALMAQQNGPDNSSFVSGKIDFRLMGDGKLADKIAQSSWNIRGSVASPKLSVAGVDLGTVEHDIELTPTVFNVTSKRDTETLPKSFRLIALKSAFTIGDESLVIKQIDATLFDGNLSGSATIPFVESGTATAKLELDGIQPRIELSLAGRKTIVTAGIEGNLDWQVPMGKVDQPDQHSGQARLSVTGITIGDTDVGAIKAVASAEAGKISLNANGRLFDGSVTVATTANMQAGDRWSDVTSRLAATVIEFDEVKIDRLIKDVTTSTIEVTGLVSGKVSVSDWNTHAPDKVELPSADVQLEISRFSHRSRLLSRSMRLEGKLRNNIFDVASLVGDYAEGSTHARGRVYLIDESGTLHPRADLRVSANRVNLAQSLWFLGDTAEDYQGRASVSATVAGYQDSIRVRGSADGRELSLYGLPLGKAHSGLMAEANVGRKSWKVRFPSVRSTQGGGQVEGALALNSTRSGGRGIDMESRWNTRRVDIFRLSNEVGRSTSLARGEITGDISLNGKSIQNLADLSGRFNFSLGQTRGAGIPGLVAVSRFLGPISLVNQTFNVGEAKGIIGGGAITVDEFWLGSDAALVQADGKVYIQGGRLDMNALIATGDYRDIAANFAQLAQQYALRTLLPTSAILDVTELLRDRTLVVRVMGTLGDPIIRVQPVQTFREETARFLLREGQRLVLAGITVGAADGLTTK</sequence>
<accession>A0A5C6EL85</accession>
<dbReference type="PANTHER" id="PTHR30441">
    <property type="entry name" value="DUF748 DOMAIN-CONTAINING PROTEIN"/>
    <property type="match status" value="1"/>
</dbReference>
<comment type="caution">
    <text evidence="2">The sequence shown here is derived from an EMBL/GenBank/DDBJ whole genome shotgun (WGS) entry which is preliminary data.</text>
</comment>
<protein>
    <submittedName>
        <fullName evidence="2">Uncharacterized protein</fullName>
    </submittedName>
</protein>
<reference evidence="2 3" key="1">
    <citation type="submission" date="2019-02" db="EMBL/GenBank/DDBJ databases">
        <title>Deep-cultivation of Planctomycetes and their phenomic and genomic characterization uncovers novel biology.</title>
        <authorList>
            <person name="Wiegand S."/>
            <person name="Jogler M."/>
            <person name="Boedeker C."/>
            <person name="Pinto D."/>
            <person name="Vollmers J."/>
            <person name="Rivas-Marin E."/>
            <person name="Kohn T."/>
            <person name="Peeters S.H."/>
            <person name="Heuer A."/>
            <person name="Rast P."/>
            <person name="Oberbeckmann S."/>
            <person name="Bunk B."/>
            <person name="Jeske O."/>
            <person name="Meyerdierks A."/>
            <person name="Storesund J.E."/>
            <person name="Kallscheuer N."/>
            <person name="Luecker S."/>
            <person name="Lage O.M."/>
            <person name="Pohl T."/>
            <person name="Merkel B.J."/>
            <person name="Hornburger P."/>
            <person name="Mueller R.-W."/>
            <person name="Bruemmer F."/>
            <person name="Labrenz M."/>
            <person name="Spormann A.M."/>
            <person name="Op Den Camp H."/>
            <person name="Overmann J."/>
            <person name="Amann R."/>
            <person name="Jetten M.S.M."/>
            <person name="Mascher T."/>
            <person name="Medema M.H."/>
            <person name="Devos D.P."/>
            <person name="Kaster A.-K."/>
            <person name="Ovreas L."/>
            <person name="Rohde M."/>
            <person name="Galperin M.Y."/>
            <person name="Jogler C."/>
        </authorList>
    </citation>
    <scope>NUCLEOTIDE SEQUENCE [LARGE SCALE GENOMIC DNA]</scope>
    <source>
        <strain evidence="2 3">Poly59</strain>
    </source>
</reference>
<keyword evidence="3" id="KW-1185">Reference proteome</keyword>
<evidence type="ECO:0000256" key="1">
    <source>
        <dbReference type="SAM" id="SignalP"/>
    </source>
</evidence>
<feature type="chain" id="PRO_5022946154" evidence="1">
    <location>
        <begin position="37"/>
        <end position="1004"/>
    </location>
</feature>
<feature type="signal peptide" evidence="1">
    <location>
        <begin position="1"/>
        <end position="36"/>
    </location>
</feature>
<keyword evidence="1" id="KW-0732">Signal</keyword>
<dbReference type="GO" id="GO:0090313">
    <property type="term" value="P:regulation of protein targeting to membrane"/>
    <property type="evidence" value="ECO:0007669"/>
    <property type="project" value="TreeGrafter"/>
</dbReference>
<dbReference type="Proteomes" id="UP000317977">
    <property type="component" value="Unassembled WGS sequence"/>
</dbReference>
<proteinExistence type="predicted"/>
<gene>
    <name evidence="2" type="ORF">Poly59_48730</name>
</gene>